<dbReference type="InterPro" id="IPR012860">
    <property type="entry name" value="Afi1_N"/>
</dbReference>
<reference evidence="2 3" key="1">
    <citation type="submission" date="2021-11" db="EMBL/GenBank/DDBJ databases">
        <authorList>
            <person name="Islam A."/>
            <person name="Islam S."/>
            <person name="Flora M.S."/>
            <person name="Rahman M."/>
            <person name="Ziaur R.M."/>
            <person name="Epstein J.H."/>
            <person name="Hassan M."/>
            <person name="Klassen M."/>
            <person name="Woodard K."/>
            <person name="Webb A."/>
            <person name="Webby R.J."/>
            <person name="El Zowalaty M.E."/>
        </authorList>
    </citation>
    <scope>NUCLEOTIDE SEQUENCE [LARGE SCALE GENOMIC DNA]</scope>
    <source>
        <strain evidence="2">Pbs1</strain>
    </source>
</reference>
<dbReference type="PANTHER" id="PTHR28245:SF1">
    <property type="entry name" value="ARF3-INTERACTING PROTEIN 1"/>
    <property type="match status" value="1"/>
</dbReference>
<gene>
    <name evidence="2" type="ORF">PBS001_LOCUS4610</name>
</gene>
<name>A0ABN8CZD6_9STRA</name>
<evidence type="ECO:0000313" key="2">
    <source>
        <dbReference type="EMBL" id="CAH0518024.1"/>
    </source>
</evidence>
<feature type="domain" description="UDENN" evidence="1">
    <location>
        <begin position="54"/>
        <end position="492"/>
    </location>
</feature>
<sequence>METSGARRWKYQAITHWRERRNLSGRFGLREGPTCAIPSNFQLSMISRHRHKHQVVLYAEFDLTKGSTLRRTYPVSFTHYSSEFFADSMVPEGVHNRQQDFTIFFLNRQTQDVLKHHQDVTISSEKKDKETTQQVDEHEIQDPLQCFMYCLSLVRTTHDTAAQRGAKVTAVALCSTHKSSIALKDVLDVAVLKLVGVKTEEESTEILKELYNVVNAIDISGIRGLSSMERRLMKRMTSHTGHSVTNQPHVKMLDHTLFFETQALWNEIPIPLQFKICSTDDQHDYGTLTELLQTFGDQTMVLLNALLTGQRVIILGYNRPAGEVCNFVLATSSLVCPPLFGFIHRQYPYANLTDLDFLSTPGFIAGVTNPMFKTKREWWDVLCDISTGEVFVSVPVEKEDYDVLDRNFVLEVLDGIAAGYDEEWVRCMFEEYVRKNIVDIALGEANYVNHDVLAKRSAINNKRITKWARTESYKSFMDSRQRSHVCSPAFDVKKTGVDLKQHIRSLQGDMVVLDDTLVEKIYSDFAALLNTELELQEFLSHLPMLRGGLQTIAQGIFHSSISVKYNTVVLLKRLEQFPSTASSMHQLNAFLLMSYQRIHDIEELRKETANIANLQASKRRKL</sequence>
<dbReference type="Pfam" id="PF07792">
    <property type="entry name" value="Afi1"/>
    <property type="match status" value="1"/>
</dbReference>
<accession>A0ABN8CZD6</accession>
<evidence type="ECO:0000259" key="1">
    <source>
        <dbReference type="PROSITE" id="PS50211"/>
    </source>
</evidence>
<dbReference type="InterPro" id="IPR037516">
    <property type="entry name" value="Tripartite_DENN"/>
</dbReference>
<protein>
    <recommendedName>
        <fullName evidence="1">UDENN domain-containing protein</fullName>
    </recommendedName>
</protein>
<dbReference type="PANTHER" id="PTHR28245">
    <property type="entry name" value="ARF3-INTERACTING PROTEIN 1"/>
    <property type="match status" value="1"/>
</dbReference>
<organism evidence="2 3">
    <name type="scientific">Peronospora belbahrii</name>
    <dbReference type="NCBI Taxonomy" id="622444"/>
    <lineage>
        <taxon>Eukaryota</taxon>
        <taxon>Sar</taxon>
        <taxon>Stramenopiles</taxon>
        <taxon>Oomycota</taxon>
        <taxon>Peronosporomycetes</taxon>
        <taxon>Peronosporales</taxon>
        <taxon>Peronosporaceae</taxon>
        <taxon>Peronospora</taxon>
    </lineage>
</organism>
<dbReference type="InterPro" id="IPR052809">
    <property type="entry name" value="Actin_polarity_regulatory"/>
</dbReference>
<dbReference type="EMBL" id="CAKLCB010000255">
    <property type="protein sequence ID" value="CAH0518024.1"/>
    <property type="molecule type" value="Genomic_DNA"/>
</dbReference>
<proteinExistence type="predicted"/>
<dbReference type="PROSITE" id="PS50211">
    <property type="entry name" value="DENN"/>
    <property type="match status" value="1"/>
</dbReference>
<dbReference type="Proteomes" id="UP001158986">
    <property type="component" value="Unassembled WGS sequence"/>
</dbReference>
<dbReference type="Pfam" id="PF08616">
    <property type="entry name" value="SPA"/>
    <property type="match status" value="1"/>
</dbReference>
<comment type="caution">
    <text evidence="2">The sequence shown here is derived from an EMBL/GenBank/DDBJ whole genome shotgun (WGS) entry which is preliminary data.</text>
</comment>
<evidence type="ECO:0000313" key="3">
    <source>
        <dbReference type="Proteomes" id="UP001158986"/>
    </source>
</evidence>
<keyword evidence="3" id="KW-1185">Reference proteome</keyword>